<feature type="transmembrane region" description="Helical" evidence="1">
    <location>
        <begin position="343"/>
        <end position="362"/>
    </location>
</feature>
<evidence type="ECO:0000313" key="2">
    <source>
        <dbReference type="EMBL" id="MFD1787665.1"/>
    </source>
</evidence>
<gene>
    <name evidence="2" type="ORF">ACFSC3_08780</name>
</gene>
<accession>A0ABW4NC05</accession>
<feature type="transmembrane region" description="Helical" evidence="1">
    <location>
        <begin position="425"/>
        <end position="449"/>
    </location>
</feature>
<dbReference type="EMBL" id="JBHUFC010000003">
    <property type="protein sequence ID" value="MFD1787665.1"/>
    <property type="molecule type" value="Genomic_DNA"/>
</dbReference>
<keyword evidence="1" id="KW-0812">Transmembrane</keyword>
<keyword evidence="3" id="KW-1185">Reference proteome</keyword>
<sequence length="593" mass="64347">MTAASRVETLLARHWRQVTILTWLAIAAYWLWDHWGGVYWLALGDTDDNMRLMQVRGLLAGQGWYDLTQYRLNPPQGFNIHWSRIVDLPIAALILIFKPFVGIAWAERLACGIAPMLPLSIAMIALAFVMRRLIAPSAYALGFVIMLGGMSAMLMFMPMRIDHHGWQLAMLALTVAGLADERQARGGAIVGLATAVSLSIGLEMLPYCAMAGAILTLRWVWDAGEARRLTTYALTLGGGSALGFALFASNANQAMRCDAMTPVWLSVLVAAGALLFGIARINPASRGVRLGLAVAAGAIIAGGFVGFFPQCLGRPEGVSSELQKTWLNNVREAKPIYQHPIRLSLPIAALPVAGLIGALVALWRARSTPAFARWMPVTLFTAFAVLMLLWQVRAGPAAQLLAVPGATALAWLLVPWCLGHRLMAVRVLGSVAVFLVISGTAAGLALQFLPAGKPSRTTQIVQRANARCASIPALRVLDRFPTTVMFTHVDLGPRLIVLTHHYGIAGPYHRNGDAILDVHHAFTGTPDNFFSIAKAHGARMLLTCPNMAETTVYRAKAKNGFYGQLAKGRVPSWLVPVPLPKGSPLRLWRIDYR</sequence>
<proteinExistence type="predicted"/>
<evidence type="ECO:0000313" key="3">
    <source>
        <dbReference type="Proteomes" id="UP001597283"/>
    </source>
</evidence>
<feature type="transmembrane region" description="Helical" evidence="1">
    <location>
        <begin position="20"/>
        <end position="43"/>
    </location>
</feature>
<dbReference type="Proteomes" id="UP001597283">
    <property type="component" value="Unassembled WGS sequence"/>
</dbReference>
<feature type="transmembrane region" description="Helical" evidence="1">
    <location>
        <begin position="259"/>
        <end position="278"/>
    </location>
</feature>
<name>A0ABW4NC05_9SPHN</name>
<feature type="transmembrane region" description="Helical" evidence="1">
    <location>
        <begin position="137"/>
        <end position="157"/>
    </location>
</feature>
<feature type="transmembrane region" description="Helical" evidence="1">
    <location>
        <begin position="229"/>
        <end position="247"/>
    </location>
</feature>
<dbReference type="RefSeq" id="WP_380940896.1">
    <property type="nucleotide sequence ID" value="NZ_JBHUFC010000003.1"/>
</dbReference>
<keyword evidence="1" id="KW-0472">Membrane</keyword>
<feature type="transmembrane region" description="Helical" evidence="1">
    <location>
        <begin position="112"/>
        <end position="130"/>
    </location>
</feature>
<comment type="caution">
    <text evidence="2">The sequence shown here is derived from an EMBL/GenBank/DDBJ whole genome shotgun (WGS) entry which is preliminary data.</text>
</comment>
<feature type="transmembrane region" description="Helical" evidence="1">
    <location>
        <begin position="374"/>
        <end position="392"/>
    </location>
</feature>
<feature type="transmembrane region" description="Helical" evidence="1">
    <location>
        <begin position="188"/>
        <end position="217"/>
    </location>
</feature>
<evidence type="ECO:0000256" key="1">
    <source>
        <dbReference type="SAM" id="Phobius"/>
    </source>
</evidence>
<feature type="transmembrane region" description="Helical" evidence="1">
    <location>
        <begin position="398"/>
        <end position="418"/>
    </location>
</feature>
<protein>
    <submittedName>
        <fullName evidence="2">AcrB/AcrD/AcrF family protein</fullName>
    </submittedName>
</protein>
<keyword evidence="1" id="KW-1133">Transmembrane helix</keyword>
<reference evidence="3" key="1">
    <citation type="journal article" date="2019" name="Int. J. Syst. Evol. Microbiol.">
        <title>The Global Catalogue of Microorganisms (GCM) 10K type strain sequencing project: providing services to taxonomists for standard genome sequencing and annotation.</title>
        <authorList>
            <consortium name="The Broad Institute Genomics Platform"/>
            <consortium name="The Broad Institute Genome Sequencing Center for Infectious Disease"/>
            <person name="Wu L."/>
            <person name="Ma J."/>
        </authorList>
    </citation>
    <scope>NUCLEOTIDE SEQUENCE [LARGE SCALE GENOMIC DNA]</scope>
    <source>
        <strain evidence="3">Q85</strain>
    </source>
</reference>
<feature type="transmembrane region" description="Helical" evidence="1">
    <location>
        <begin position="290"/>
        <end position="308"/>
    </location>
</feature>
<organism evidence="2 3">
    <name type="scientific">Sphingomonas floccifaciens</name>
    <dbReference type="NCBI Taxonomy" id="1844115"/>
    <lineage>
        <taxon>Bacteria</taxon>
        <taxon>Pseudomonadati</taxon>
        <taxon>Pseudomonadota</taxon>
        <taxon>Alphaproteobacteria</taxon>
        <taxon>Sphingomonadales</taxon>
        <taxon>Sphingomonadaceae</taxon>
        <taxon>Sphingomonas</taxon>
    </lineage>
</organism>